<accession>A0A9P4Q0U7</accession>
<keyword evidence="3" id="KW-1185">Reference proteome</keyword>
<dbReference type="AlphaFoldDB" id="A0A9P4Q0U7"/>
<comment type="caution">
    <text evidence="2">The sequence shown here is derived from an EMBL/GenBank/DDBJ whole genome shotgun (WGS) entry which is preliminary data.</text>
</comment>
<evidence type="ECO:0000313" key="3">
    <source>
        <dbReference type="Proteomes" id="UP000799441"/>
    </source>
</evidence>
<evidence type="ECO:0000313" key="2">
    <source>
        <dbReference type="EMBL" id="KAF2717415.1"/>
    </source>
</evidence>
<keyword evidence="1" id="KW-0812">Transmembrane</keyword>
<dbReference type="EMBL" id="MU003844">
    <property type="protein sequence ID" value="KAF2717415.1"/>
    <property type="molecule type" value="Genomic_DNA"/>
</dbReference>
<keyword evidence="1" id="KW-0472">Membrane</keyword>
<feature type="transmembrane region" description="Helical" evidence="1">
    <location>
        <begin position="12"/>
        <end position="36"/>
    </location>
</feature>
<keyword evidence="1" id="KW-1133">Transmembrane helix</keyword>
<proteinExistence type="predicted"/>
<organism evidence="2 3">
    <name type="scientific">Polychaeton citri CBS 116435</name>
    <dbReference type="NCBI Taxonomy" id="1314669"/>
    <lineage>
        <taxon>Eukaryota</taxon>
        <taxon>Fungi</taxon>
        <taxon>Dikarya</taxon>
        <taxon>Ascomycota</taxon>
        <taxon>Pezizomycotina</taxon>
        <taxon>Dothideomycetes</taxon>
        <taxon>Dothideomycetidae</taxon>
        <taxon>Capnodiales</taxon>
        <taxon>Capnodiaceae</taxon>
        <taxon>Polychaeton</taxon>
    </lineage>
</organism>
<protein>
    <submittedName>
        <fullName evidence="2">Uncharacterized protein</fullName>
    </submittedName>
</protein>
<gene>
    <name evidence="2" type="ORF">K431DRAFT_288554</name>
</gene>
<dbReference type="Proteomes" id="UP000799441">
    <property type="component" value="Unassembled WGS sequence"/>
</dbReference>
<evidence type="ECO:0000256" key="1">
    <source>
        <dbReference type="SAM" id="Phobius"/>
    </source>
</evidence>
<name>A0A9P4Q0U7_9PEZI</name>
<reference evidence="2" key="1">
    <citation type="journal article" date="2020" name="Stud. Mycol.">
        <title>101 Dothideomycetes genomes: a test case for predicting lifestyles and emergence of pathogens.</title>
        <authorList>
            <person name="Haridas S."/>
            <person name="Albert R."/>
            <person name="Binder M."/>
            <person name="Bloem J."/>
            <person name="Labutti K."/>
            <person name="Salamov A."/>
            <person name="Andreopoulos B."/>
            <person name="Baker S."/>
            <person name="Barry K."/>
            <person name="Bills G."/>
            <person name="Bluhm B."/>
            <person name="Cannon C."/>
            <person name="Castanera R."/>
            <person name="Culley D."/>
            <person name="Daum C."/>
            <person name="Ezra D."/>
            <person name="Gonzalez J."/>
            <person name="Henrissat B."/>
            <person name="Kuo A."/>
            <person name="Liang C."/>
            <person name="Lipzen A."/>
            <person name="Lutzoni F."/>
            <person name="Magnuson J."/>
            <person name="Mondo S."/>
            <person name="Nolan M."/>
            <person name="Ohm R."/>
            <person name="Pangilinan J."/>
            <person name="Park H.-J."/>
            <person name="Ramirez L."/>
            <person name="Alfaro M."/>
            <person name="Sun H."/>
            <person name="Tritt A."/>
            <person name="Yoshinaga Y."/>
            <person name="Zwiers L.-H."/>
            <person name="Turgeon B."/>
            <person name="Goodwin S."/>
            <person name="Spatafora J."/>
            <person name="Crous P."/>
            <person name="Grigoriev I."/>
        </authorList>
    </citation>
    <scope>NUCLEOTIDE SEQUENCE</scope>
    <source>
        <strain evidence="2">CBS 116435</strain>
    </source>
</reference>
<sequence>MDCEWLEVSEESFLQVMILVVVSLLLSYKGSLRLLLYRFMMRFPMARSSPTPYKLE</sequence>